<evidence type="ECO:0000259" key="3">
    <source>
        <dbReference type="SMART" id="SM00829"/>
    </source>
</evidence>
<dbReference type="PANTHER" id="PTHR48106">
    <property type="entry name" value="QUINONE OXIDOREDUCTASE PIG3-RELATED"/>
    <property type="match status" value="1"/>
</dbReference>
<dbReference type="STRING" id="293.GCA_000988015_00647"/>
<dbReference type="InterPro" id="IPR011032">
    <property type="entry name" value="GroES-like_sf"/>
</dbReference>
<accession>A0A1Z3M1E3</accession>
<keyword evidence="1" id="KW-0521">NADP</keyword>
<dbReference type="AlphaFoldDB" id="A0A1Z3M1E3"/>
<dbReference type="PANTHER" id="PTHR48106:SF18">
    <property type="entry name" value="QUINONE OXIDOREDUCTASE PIG3"/>
    <property type="match status" value="1"/>
</dbReference>
<dbReference type="Pfam" id="PF08240">
    <property type="entry name" value="ADH_N"/>
    <property type="match status" value="1"/>
</dbReference>
<evidence type="ECO:0000313" key="5">
    <source>
        <dbReference type="Proteomes" id="UP000197024"/>
    </source>
</evidence>
<dbReference type="SUPFAM" id="SSF51735">
    <property type="entry name" value="NAD(P)-binding Rossmann-fold domains"/>
    <property type="match status" value="1"/>
</dbReference>
<dbReference type="Gene3D" id="3.40.50.720">
    <property type="entry name" value="NAD(P)-binding Rossmann-like Domain"/>
    <property type="match status" value="2"/>
</dbReference>
<proteinExistence type="predicted"/>
<dbReference type="Pfam" id="PF13602">
    <property type="entry name" value="ADH_zinc_N_2"/>
    <property type="match status" value="1"/>
</dbReference>
<reference evidence="4 5" key="2">
    <citation type="submission" date="2017-06" db="EMBL/GenBank/DDBJ databases">
        <authorList>
            <person name="Kim H.J."/>
            <person name="Triplett B.A."/>
        </authorList>
    </citation>
    <scope>NUCLEOTIDE SEQUENCE [LARGE SCALE GENOMIC DNA]</scope>
    <source>
        <strain evidence="4 5">BZC3</strain>
    </source>
</reference>
<dbReference type="InterPro" id="IPR020843">
    <property type="entry name" value="ER"/>
</dbReference>
<evidence type="ECO:0000256" key="2">
    <source>
        <dbReference type="ARBA" id="ARBA00023002"/>
    </source>
</evidence>
<gene>
    <name evidence="4" type="ORF">CD943_15485</name>
</gene>
<dbReference type="InterPro" id="IPR013154">
    <property type="entry name" value="ADH-like_N"/>
</dbReference>
<reference evidence="4 5" key="1">
    <citation type="submission" date="2017-06" db="EMBL/GenBank/DDBJ databases">
        <title>Biodegradation of gentamicin by bacterial consortia AMQD4 in synthetic medium and raw gentamicin sewage.</title>
        <authorList>
            <person name="Chang H."/>
            <person name="Feng Y."/>
            <person name="Li Z."/>
            <person name="Xue J."/>
            <person name="Cheng D."/>
        </authorList>
    </citation>
    <scope>NUCLEOTIDE SEQUENCE [LARGE SCALE GENOMIC DNA]</scope>
    <source>
        <strain evidence="4 5">BZC3</strain>
    </source>
</reference>
<dbReference type="InterPro" id="IPR036291">
    <property type="entry name" value="NAD(P)-bd_dom_sf"/>
</dbReference>
<protein>
    <submittedName>
        <fullName evidence="4">NADPH:quinone reductase</fullName>
    </submittedName>
</protein>
<dbReference type="Proteomes" id="UP000197024">
    <property type="component" value="Chromosome"/>
</dbReference>
<dbReference type="EMBL" id="CP021995">
    <property type="protein sequence ID" value="ASD28175.1"/>
    <property type="molecule type" value="Genomic_DNA"/>
</dbReference>
<dbReference type="SMART" id="SM00829">
    <property type="entry name" value="PKS_ER"/>
    <property type="match status" value="1"/>
</dbReference>
<keyword evidence="2" id="KW-0560">Oxidoreductase</keyword>
<dbReference type="RefSeq" id="WP_088411617.1">
    <property type="nucleotide sequence ID" value="NZ_CP021995.1"/>
</dbReference>
<dbReference type="GO" id="GO:0070402">
    <property type="term" value="F:NADPH binding"/>
    <property type="evidence" value="ECO:0007669"/>
    <property type="project" value="TreeGrafter"/>
</dbReference>
<dbReference type="SUPFAM" id="SSF50129">
    <property type="entry name" value="GroES-like"/>
    <property type="match status" value="1"/>
</dbReference>
<evidence type="ECO:0000313" key="4">
    <source>
        <dbReference type="EMBL" id="ASD28175.1"/>
    </source>
</evidence>
<sequence>MRAIVSKGAQAELVAMDIAPPTAGSGEVVVDVRAIGVGRVDLIMRQLMPADFIPGIEVAGIVTSVGADVDPRWGDRRVFARMQAGGYTEQVVVSEDDIVALPDGVAFESAVASGVNALVARFCIAKAQLIAGETVLVRGAQGGIGHLVVQMARILGAQVIEGRKNSPPVPADVVIDLVAGSGARACIEQLNANGRYVIAGISAGMPPADFAGPLLTDFRRSRSLMTLSLDSYPPSVVSYAAKEVFTDVAAGKIIPIVAETMSLSQANAAHRLLEAGGIVGKVVLLPDPRMVR</sequence>
<dbReference type="Gene3D" id="3.90.180.10">
    <property type="entry name" value="Medium-chain alcohol dehydrogenases, catalytic domain"/>
    <property type="match status" value="2"/>
</dbReference>
<name>A0A1Z3M1E3_BREDI</name>
<feature type="domain" description="Enoyl reductase (ER)" evidence="3">
    <location>
        <begin position="8"/>
        <end position="284"/>
    </location>
</feature>
<evidence type="ECO:0000256" key="1">
    <source>
        <dbReference type="ARBA" id="ARBA00022857"/>
    </source>
</evidence>
<dbReference type="GO" id="GO:0016651">
    <property type="term" value="F:oxidoreductase activity, acting on NAD(P)H"/>
    <property type="evidence" value="ECO:0007669"/>
    <property type="project" value="TreeGrafter"/>
</dbReference>
<organism evidence="4 5">
    <name type="scientific">Brevundimonas diminuta</name>
    <name type="common">Pseudomonas diminuta</name>
    <dbReference type="NCBI Taxonomy" id="293"/>
    <lineage>
        <taxon>Bacteria</taxon>
        <taxon>Pseudomonadati</taxon>
        <taxon>Pseudomonadota</taxon>
        <taxon>Alphaproteobacteria</taxon>
        <taxon>Caulobacterales</taxon>
        <taxon>Caulobacteraceae</taxon>
        <taxon>Brevundimonas</taxon>
    </lineage>
</organism>